<dbReference type="PANTHER" id="PTHR38795:SF1">
    <property type="entry name" value="DUF6604 DOMAIN-CONTAINING PROTEIN"/>
    <property type="match status" value="1"/>
</dbReference>
<dbReference type="PANTHER" id="PTHR38795">
    <property type="entry name" value="DUF6604 DOMAIN-CONTAINING PROTEIN"/>
    <property type="match status" value="1"/>
</dbReference>
<dbReference type="Proteomes" id="UP000092177">
    <property type="component" value="Chromosome 11"/>
</dbReference>
<dbReference type="OrthoDB" id="5238236at2759"/>
<reference evidence="2" key="1">
    <citation type="journal article" date="2017" name="BMC Genomics">
        <title>Gapless genome assembly of Colletotrichum higginsianum reveals chromosome structure and association of transposable elements with secondary metabolite gene clusters.</title>
        <authorList>
            <person name="Dallery J.-F."/>
            <person name="Lapalu N."/>
            <person name="Zampounis A."/>
            <person name="Pigne S."/>
            <person name="Luyten I."/>
            <person name="Amselem J."/>
            <person name="Wittenberg A.H.J."/>
            <person name="Zhou S."/>
            <person name="de Queiroz M.V."/>
            <person name="Robin G.P."/>
            <person name="Auger A."/>
            <person name="Hainaut M."/>
            <person name="Henrissat B."/>
            <person name="Kim K.-T."/>
            <person name="Lee Y.-H."/>
            <person name="Lespinet O."/>
            <person name="Schwartz D.C."/>
            <person name="Thon M.R."/>
            <person name="O'Connell R.J."/>
        </authorList>
    </citation>
    <scope>NUCLEOTIDE SEQUENCE [LARGE SCALE GENOMIC DNA]</scope>
    <source>
        <strain evidence="2">IMI 349063</strain>
    </source>
</reference>
<dbReference type="AlphaFoldDB" id="A0A1B7XQS2"/>
<name>A0A1B7XQS2_COLHI</name>
<accession>A0A1B7XQS2</accession>
<sequence length="231" mass="25148">MEVHRIMIYSPVLSGLFLFRLRTEMYDVGLAVANAWGSVTYTAHLYNALRGSRLLDGLWPDMEVMLTLLGDSGIWGGGGGERPGTSMDCFHKFCLQMGISAAAFTGNRRRRPAIASRAGPRGIEEGAPVSSMFKAQVCSGAGVEWTPDLLDDIVARSAYRQEGSIDNGDLIMAQIDDPQELRARAAGKGRAADGLVPDELVATLVMALNCESLEMAFPYLMMHRWMLATLS</sequence>
<dbReference type="GeneID" id="28873491"/>
<organism evidence="1 2">
    <name type="scientific">Colletotrichum higginsianum (strain IMI 349063)</name>
    <name type="common">Crucifer anthracnose fungus</name>
    <dbReference type="NCBI Taxonomy" id="759273"/>
    <lineage>
        <taxon>Eukaryota</taxon>
        <taxon>Fungi</taxon>
        <taxon>Dikarya</taxon>
        <taxon>Ascomycota</taxon>
        <taxon>Pezizomycotina</taxon>
        <taxon>Sordariomycetes</taxon>
        <taxon>Hypocreomycetidae</taxon>
        <taxon>Glomerellales</taxon>
        <taxon>Glomerellaceae</taxon>
        <taxon>Colletotrichum</taxon>
        <taxon>Colletotrichum destructivum species complex</taxon>
    </lineage>
</organism>
<evidence type="ECO:0000313" key="2">
    <source>
        <dbReference type="Proteomes" id="UP000092177"/>
    </source>
</evidence>
<evidence type="ECO:0000313" key="1">
    <source>
        <dbReference type="EMBL" id="OBR02109.1"/>
    </source>
</evidence>
<protein>
    <submittedName>
        <fullName evidence="1">Ank-repeat protein mbp1</fullName>
    </submittedName>
</protein>
<gene>
    <name evidence="1" type="ORF">CH63R_14410</name>
</gene>
<dbReference type="KEGG" id="chig:CH63R_14410"/>
<dbReference type="RefSeq" id="XP_018150627.1">
    <property type="nucleotide sequence ID" value="XM_018309384.1"/>
</dbReference>
<proteinExistence type="predicted"/>
<comment type="caution">
    <text evidence="1">The sequence shown here is derived from an EMBL/GenBank/DDBJ whole genome shotgun (WGS) entry which is preliminary data.</text>
</comment>
<dbReference type="VEuPathDB" id="FungiDB:CH63R_14410"/>
<keyword evidence="2" id="KW-1185">Reference proteome</keyword>
<dbReference type="EMBL" id="LTAN01000011">
    <property type="protein sequence ID" value="OBR02109.1"/>
    <property type="molecule type" value="Genomic_DNA"/>
</dbReference>